<evidence type="ECO:0000313" key="1">
    <source>
        <dbReference type="EMBL" id="TGZ49353.1"/>
    </source>
</evidence>
<dbReference type="Proteomes" id="UP000310200">
    <property type="component" value="Unassembled WGS sequence"/>
</dbReference>
<keyword evidence="2" id="KW-1185">Reference proteome</keyword>
<organism evidence="1 2">
    <name type="scientific">Temnothorax longispinosus</name>
    <dbReference type="NCBI Taxonomy" id="300112"/>
    <lineage>
        <taxon>Eukaryota</taxon>
        <taxon>Metazoa</taxon>
        <taxon>Ecdysozoa</taxon>
        <taxon>Arthropoda</taxon>
        <taxon>Hexapoda</taxon>
        <taxon>Insecta</taxon>
        <taxon>Pterygota</taxon>
        <taxon>Neoptera</taxon>
        <taxon>Endopterygota</taxon>
        <taxon>Hymenoptera</taxon>
        <taxon>Apocrita</taxon>
        <taxon>Aculeata</taxon>
        <taxon>Formicoidea</taxon>
        <taxon>Formicidae</taxon>
        <taxon>Myrmicinae</taxon>
        <taxon>Temnothorax</taxon>
    </lineage>
</organism>
<comment type="caution">
    <text evidence="1">The sequence shown here is derived from an EMBL/GenBank/DDBJ whole genome shotgun (WGS) entry which is preliminary data.</text>
</comment>
<proteinExistence type="predicted"/>
<sequence>TSAKSMPNVADDVCYYANPVYVNDTQDELTAKNLLDLAEESATTEKRDAIIGDDISLLNDYDEIPPDVDRSFEDIYIRTKAESGETDDDESRAMPSVKRLAEAFGRRQTSEIETAVPAKIIRASVAKVDDAKDRSFTPEVQIVETPRQMHSLTARSLSREFREGLRQMPGKLTMCILRVF</sequence>
<dbReference type="EMBL" id="QBLH01002156">
    <property type="protein sequence ID" value="TGZ49353.1"/>
    <property type="molecule type" value="Genomic_DNA"/>
</dbReference>
<reference evidence="1 2" key="1">
    <citation type="journal article" date="2019" name="Philos. Trans. R. Soc. Lond., B, Biol. Sci.">
        <title>Ant behaviour and brain gene expression of defending hosts depend on the ecological success of the intruding social parasite.</title>
        <authorList>
            <person name="Kaur R."/>
            <person name="Stoldt M."/>
            <person name="Jongepier E."/>
            <person name="Feldmeyer B."/>
            <person name="Menzel F."/>
            <person name="Bornberg-Bauer E."/>
            <person name="Foitzik S."/>
        </authorList>
    </citation>
    <scope>NUCLEOTIDE SEQUENCE [LARGE SCALE GENOMIC DNA]</scope>
    <source>
        <tissue evidence="1">Whole body</tissue>
    </source>
</reference>
<name>A0A4S2KIJ0_9HYME</name>
<protein>
    <submittedName>
        <fullName evidence="1">Uncharacterized protein</fullName>
    </submittedName>
</protein>
<feature type="non-terminal residue" evidence="1">
    <location>
        <position position="1"/>
    </location>
</feature>
<dbReference type="AlphaFoldDB" id="A0A4S2KIJ0"/>
<dbReference type="STRING" id="300112.A0A4S2KIJ0"/>
<accession>A0A4S2KIJ0</accession>
<evidence type="ECO:0000313" key="2">
    <source>
        <dbReference type="Proteomes" id="UP000310200"/>
    </source>
</evidence>
<gene>
    <name evidence="1" type="ORF">DBV15_12919</name>
</gene>